<accession>A0A3N2BDY1</accession>
<reference evidence="1 2" key="1">
    <citation type="submission" date="2018-11" db="EMBL/GenBank/DDBJ databases">
        <title>Sequencing the genomes of 1000 actinobacteria strains.</title>
        <authorList>
            <person name="Klenk H.-P."/>
        </authorList>
    </citation>
    <scope>NUCLEOTIDE SEQUENCE [LARGE SCALE GENOMIC DNA]</scope>
    <source>
        <strain evidence="1 2">DSM 11294</strain>
    </source>
</reference>
<organism evidence="1 2">
    <name type="scientific">Bogoriella caseilytica</name>
    <dbReference type="NCBI Taxonomy" id="56055"/>
    <lineage>
        <taxon>Bacteria</taxon>
        <taxon>Bacillati</taxon>
        <taxon>Actinomycetota</taxon>
        <taxon>Actinomycetes</taxon>
        <taxon>Micrococcales</taxon>
        <taxon>Bogoriellaceae</taxon>
        <taxon>Bogoriella</taxon>
    </lineage>
</organism>
<dbReference type="AlphaFoldDB" id="A0A3N2BDY1"/>
<evidence type="ECO:0000313" key="2">
    <source>
        <dbReference type="Proteomes" id="UP000280668"/>
    </source>
</evidence>
<dbReference type="RefSeq" id="WP_123303876.1">
    <property type="nucleotide sequence ID" value="NZ_RKHK01000001.1"/>
</dbReference>
<proteinExistence type="predicted"/>
<sequence>MIDLAEVDPRLYDTVAPVVDELVTQTDLDPQNILLVGAACRDILHAGFGHAFQVRATTDTDLGIAVSDTTISDRIDQRLTRTGSNGIRYRVGCATVDIMPFGQVKEPEGISRHISRREQLVVFGFRDVFQRSQGLTLPGGCTIRLPHPAGYAALKMRAWIDRCPDHHWTDAQDLALAAYWYQES</sequence>
<dbReference type="OrthoDB" id="4829960at2"/>
<comment type="caution">
    <text evidence="1">The sequence shown here is derived from an EMBL/GenBank/DDBJ whole genome shotgun (WGS) entry which is preliminary data.</text>
</comment>
<dbReference type="EMBL" id="RKHK01000001">
    <property type="protein sequence ID" value="ROR73463.1"/>
    <property type="molecule type" value="Genomic_DNA"/>
</dbReference>
<dbReference type="Proteomes" id="UP000280668">
    <property type="component" value="Unassembled WGS sequence"/>
</dbReference>
<name>A0A3N2BDY1_9MICO</name>
<gene>
    <name evidence="1" type="ORF">EDD31_1844</name>
</gene>
<evidence type="ECO:0000313" key="1">
    <source>
        <dbReference type="EMBL" id="ROR73463.1"/>
    </source>
</evidence>
<keyword evidence="2" id="KW-1185">Reference proteome</keyword>
<protein>
    <submittedName>
        <fullName evidence="1">Uncharacterized protein</fullName>
    </submittedName>
</protein>